<dbReference type="InterPro" id="IPR006170">
    <property type="entry name" value="PBP/GOBP"/>
</dbReference>
<dbReference type="Pfam" id="PF01395">
    <property type="entry name" value="PBP_GOBP"/>
    <property type="match status" value="1"/>
</dbReference>
<dbReference type="SMART" id="SM00708">
    <property type="entry name" value="PhBP"/>
    <property type="match status" value="1"/>
</dbReference>
<dbReference type="CDD" id="cd23992">
    <property type="entry name" value="PBP_GOBP"/>
    <property type="match status" value="1"/>
</dbReference>
<dbReference type="SUPFAM" id="SSF47565">
    <property type="entry name" value="Insect pheromone/odorant-binding proteins"/>
    <property type="match status" value="1"/>
</dbReference>
<organism evidence="2">
    <name type="scientific">Heortia vitessoides</name>
    <dbReference type="NCBI Taxonomy" id="1557813"/>
    <lineage>
        <taxon>Eukaryota</taxon>
        <taxon>Metazoa</taxon>
        <taxon>Ecdysozoa</taxon>
        <taxon>Arthropoda</taxon>
        <taxon>Hexapoda</taxon>
        <taxon>Insecta</taxon>
        <taxon>Pterygota</taxon>
        <taxon>Neoptera</taxon>
        <taxon>Endopterygota</taxon>
        <taxon>Lepidoptera</taxon>
        <taxon>Glossata</taxon>
        <taxon>Ditrysia</taxon>
        <taxon>Pyraloidea</taxon>
        <taxon>Crambidae</taxon>
        <taxon>Heortia</taxon>
    </lineage>
</organism>
<feature type="signal peptide" evidence="1">
    <location>
        <begin position="1"/>
        <end position="21"/>
    </location>
</feature>
<dbReference type="GO" id="GO:0005549">
    <property type="term" value="F:odorant binding"/>
    <property type="evidence" value="ECO:0007669"/>
    <property type="project" value="InterPro"/>
</dbReference>
<dbReference type="Gene3D" id="1.10.238.20">
    <property type="entry name" value="Pheromone/general odorant binding protein domain"/>
    <property type="match status" value="1"/>
</dbReference>
<dbReference type="InterPro" id="IPR036728">
    <property type="entry name" value="PBP_GOBP_sf"/>
</dbReference>
<keyword evidence="1" id="KW-0732">Signal</keyword>
<proteinExistence type="evidence at transcript level"/>
<name>A0A978W7A5_9NEOP</name>
<evidence type="ECO:0000313" key="2">
    <source>
        <dbReference type="EMBL" id="UVB79202.1"/>
    </source>
</evidence>
<evidence type="ECO:0000256" key="1">
    <source>
        <dbReference type="SAM" id="SignalP"/>
    </source>
</evidence>
<accession>A0A978W7A5</accession>
<reference evidence="2" key="1">
    <citation type="journal article" date="2021" name="Zhi Wu Bao Hu">
        <title>Identification and Analysis of Chemosensory Gene of Yellow Leaf Borer.</title>
        <authorList>
            <person name="Li Z."/>
            <person name="Liu L."/>
            <person name="Yang B."/>
            <person name="Yan S."/>
            <person name="Wang G."/>
        </authorList>
    </citation>
    <scope>NUCLEOTIDE SEQUENCE</scope>
    <source>
        <strain evidence="2">ZC1996100</strain>
        <tissue evidence="2">Antennae and mouthparts</tissue>
    </source>
</reference>
<dbReference type="AlphaFoldDB" id="A0A978W7A5"/>
<sequence>MIQYFLSILFICAGFLTIATCVKKTEVHFPPEKLGMIFEVTAKCIAETGVQPDIVFQLSKNSQELKNKDEKEKKDIHKFLACSFQKSGYSKKNGHVKTDKIIAELFPDVTDKETLRRVFQECDNNNGTSPIEILTKFLVCFKEKSPVKVVL</sequence>
<protein>
    <submittedName>
        <fullName evidence="2">Odorant-binding protein 12</fullName>
    </submittedName>
</protein>
<feature type="chain" id="PRO_5037034014" evidence="1">
    <location>
        <begin position="22"/>
        <end position="151"/>
    </location>
</feature>
<dbReference type="EMBL" id="MW717396">
    <property type="protein sequence ID" value="UVB79202.1"/>
    <property type="molecule type" value="mRNA"/>
</dbReference>